<organism evidence="2 3">
    <name type="scientific">Candolleomyces eurysporus</name>
    <dbReference type="NCBI Taxonomy" id="2828524"/>
    <lineage>
        <taxon>Eukaryota</taxon>
        <taxon>Fungi</taxon>
        <taxon>Dikarya</taxon>
        <taxon>Basidiomycota</taxon>
        <taxon>Agaricomycotina</taxon>
        <taxon>Agaricomycetes</taxon>
        <taxon>Agaricomycetidae</taxon>
        <taxon>Agaricales</taxon>
        <taxon>Agaricineae</taxon>
        <taxon>Psathyrellaceae</taxon>
        <taxon>Candolleomyces</taxon>
    </lineage>
</organism>
<name>A0A9W8MEE7_9AGAR</name>
<evidence type="ECO:0000256" key="1">
    <source>
        <dbReference type="SAM" id="MobiDB-lite"/>
    </source>
</evidence>
<feature type="region of interest" description="Disordered" evidence="1">
    <location>
        <begin position="62"/>
        <end position="110"/>
    </location>
</feature>
<evidence type="ECO:0000313" key="3">
    <source>
        <dbReference type="Proteomes" id="UP001140091"/>
    </source>
</evidence>
<reference evidence="2" key="1">
    <citation type="submission" date="2022-06" db="EMBL/GenBank/DDBJ databases">
        <title>Genome Sequence of Candolleomyces eurysporus.</title>
        <authorList>
            <person name="Buettner E."/>
        </authorList>
    </citation>
    <scope>NUCLEOTIDE SEQUENCE</scope>
    <source>
        <strain evidence="2">VTCC 930004</strain>
    </source>
</reference>
<feature type="non-terminal residue" evidence="2">
    <location>
        <position position="190"/>
    </location>
</feature>
<keyword evidence="3" id="KW-1185">Reference proteome</keyword>
<dbReference type="AlphaFoldDB" id="A0A9W8MEE7"/>
<accession>A0A9W8MEE7</accession>
<dbReference type="EMBL" id="JANBPK010000979">
    <property type="protein sequence ID" value="KAJ2927546.1"/>
    <property type="molecule type" value="Genomic_DNA"/>
</dbReference>
<dbReference type="Proteomes" id="UP001140091">
    <property type="component" value="Unassembled WGS sequence"/>
</dbReference>
<gene>
    <name evidence="2" type="ORF">H1R20_g9551</name>
</gene>
<feature type="compositionally biased region" description="Low complexity" evidence="1">
    <location>
        <begin position="92"/>
        <end position="104"/>
    </location>
</feature>
<protein>
    <submittedName>
        <fullName evidence="2">Uncharacterized protein</fullName>
    </submittedName>
</protein>
<evidence type="ECO:0000313" key="2">
    <source>
        <dbReference type="EMBL" id="KAJ2927546.1"/>
    </source>
</evidence>
<proteinExistence type="predicted"/>
<sequence>MHARLPAINEGALPTSDSPAILLVLLVLFFLDDNINIPISPTIFHHPIHIHTLIIARRTFAAPTNSPPTRTIRHGPTPRPSSKHLRRLTGTAPAPNRAPRQRPASTGYDTRPMIRARNPIAIWVPDQPSSLRRPPTLRRSNRPMIAIVASAVRAHTPKRIVIMPPAIRNGNRLRGVRIRHRCTIVGIARG</sequence>
<comment type="caution">
    <text evidence="2">The sequence shown here is derived from an EMBL/GenBank/DDBJ whole genome shotgun (WGS) entry which is preliminary data.</text>
</comment>